<keyword evidence="4" id="KW-0460">Magnesium</keyword>
<evidence type="ECO:0000256" key="1">
    <source>
        <dbReference type="ARBA" id="ARBA00001946"/>
    </source>
</evidence>
<dbReference type="InterPro" id="IPR011330">
    <property type="entry name" value="Glyco_hydro/deAcase_b/a-brl"/>
</dbReference>
<name>A0A089MWQ5_PAEBO</name>
<dbReference type="CDD" id="cd10805">
    <property type="entry name" value="YdjC_like_1"/>
    <property type="match status" value="1"/>
</dbReference>
<proteinExistence type="predicted"/>
<dbReference type="HOGENOM" id="CLU_064244_4_0_9"/>
<dbReference type="RefSeq" id="WP_042217466.1">
    <property type="nucleotide sequence ID" value="NZ_CP009285.1"/>
</dbReference>
<dbReference type="GO" id="GO:0019213">
    <property type="term" value="F:deacetylase activity"/>
    <property type="evidence" value="ECO:0007669"/>
    <property type="project" value="TreeGrafter"/>
</dbReference>
<dbReference type="EMBL" id="CP009285">
    <property type="protein sequence ID" value="AIQ60839.1"/>
    <property type="molecule type" value="Genomic_DNA"/>
</dbReference>
<dbReference type="Pfam" id="PF04794">
    <property type="entry name" value="YdjC"/>
    <property type="match status" value="1"/>
</dbReference>
<evidence type="ECO:0000256" key="4">
    <source>
        <dbReference type="ARBA" id="ARBA00022842"/>
    </source>
</evidence>
<accession>A0A089MWQ5</accession>
<keyword evidence="6" id="KW-0813">Transport</keyword>
<keyword evidence="7" id="KW-1185">Reference proteome</keyword>
<evidence type="ECO:0000313" key="7">
    <source>
        <dbReference type="Proteomes" id="UP000029518"/>
    </source>
</evidence>
<sequence>MKKLLLRADDLGYSEGVNYGIAKSVKDGIIGSVGVMPNMASVIQGLELLKDTEVCLGQHTNICIGRPLTHPSLIPSITNSNGEFKSSREYRQTKEDFVVLDEVILEIEAQYHRFVELVGEPPRYFEGHAVFSANFYKGLEIVAVKYGLKYSGISMDGSPVHIGSKDVIFHMDSMKPEYVPFESLKSAMEKANEDEYNMFICHPGYLDGYILKNSSLTLPRPMEVDMLCDPMTREWLEESGIELITYDDL</sequence>
<dbReference type="AlphaFoldDB" id="A0A089MWQ5"/>
<organism evidence="6 7">
    <name type="scientific">Paenibacillus borealis</name>
    <dbReference type="NCBI Taxonomy" id="160799"/>
    <lineage>
        <taxon>Bacteria</taxon>
        <taxon>Bacillati</taxon>
        <taxon>Bacillota</taxon>
        <taxon>Bacilli</taxon>
        <taxon>Bacillales</taxon>
        <taxon>Paenibacillaceae</taxon>
        <taxon>Paenibacillus</taxon>
    </lineage>
</organism>
<dbReference type="Gene3D" id="3.20.20.370">
    <property type="entry name" value="Glycoside hydrolase/deacetylase"/>
    <property type="match status" value="1"/>
</dbReference>
<keyword evidence="6" id="KW-0762">Sugar transport</keyword>
<evidence type="ECO:0000313" key="6">
    <source>
        <dbReference type="EMBL" id="AIQ60839.1"/>
    </source>
</evidence>
<protein>
    <submittedName>
        <fullName evidence="6">PTS sugar transporter</fullName>
    </submittedName>
</protein>
<dbReference type="SUPFAM" id="SSF88713">
    <property type="entry name" value="Glycoside hydrolase/deacetylase"/>
    <property type="match status" value="1"/>
</dbReference>
<dbReference type="PANTHER" id="PTHR31609">
    <property type="entry name" value="YDJC DEACETYLASE FAMILY MEMBER"/>
    <property type="match status" value="1"/>
</dbReference>
<dbReference type="KEGG" id="pbd:PBOR_30850"/>
<dbReference type="InterPro" id="IPR006879">
    <property type="entry name" value="YdjC-like"/>
</dbReference>
<evidence type="ECO:0000256" key="2">
    <source>
        <dbReference type="ARBA" id="ARBA00022723"/>
    </source>
</evidence>
<evidence type="ECO:0000256" key="3">
    <source>
        <dbReference type="ARBA" id="ARBA00022801"/>
    </source>
</evidence>
<keyword evidence="2" id="KW-0479">Metal-binding</keyword>
<dbReference type="GO" id="GO:0005975">
    <property type="term" value="P:carbohydrate metabolic process"/>
    <property type="evidence" value="ECO:0007669"/>
    <property type="project" value="InterPro"/>
</dbReference>
<keyword evidence="5" id="KW-0119">Carbohydrate metabolism</keyword>
<dbReference type="OrthoDB" id="9774177at2"/>
<keyword evidence="3" id="KW-0378">Hydrolase</keyword>
<gene>
    <name evidence="6" type="ORF">PBOR_30850</name>
</gene>
<evidence type="ECO:0000256" key="5">
    <source>
        <dbReference type="ARBA" id="ARBA00023277"/>
    </source>
</evidence>
<dbReference type="PANTHER" id="PTHR31609:SF1">
    <property type="entry name" value="CARBOHYDRATE DEACETYLASE"/>
    <property type="match status" value="1"/>
</dbReference>
<dbReference type="Proteomes" id="UP000029518">
    <property type="component" value="Chromosome"/>
</dbReference>
<dbReference type="GO" id="GO:0016787">
    <property type="term" value="F:hydrolase activity"/>
    <property type="evidence" value="ECO:0007669"/>
    <property type="project" value="UniProtKB-KW"/>
</dbReference>
<reference evidence="6" key="1">
    <citation type="submission" date="2014-08" db="EMBL/GenBank/DDBJ databases">
        <title>Comparative genomics of the Paenibacillus odorifer group.</title>
        <authorList>
            <person name="den Bakker H.C."/>
            <person name="Tsai Y.-C.Y.-C."/>
            <person name="Martin N."/>
            <person name="Korlach J."/>
            <person name="Wiedmann M."/>
        </authorList>
    </citation>
    <scope>NUCLEOTIDE SEQUENCE [LARGE SCALE GENOMIC DNA]</scope>
    <source>
        <strain evidence="6">DSM 13188</strain>
    </source>
</reference>
<dbReference type="GO" id="GO:0046872">
    <property type="term" value="F:metal ion binding"/>
    <property type="evidence" value="ECO:0007669"/>
    <property type="project" value="UniProtKB-KW"/>
</dbReference>
<comment type="cofactor">
    <cofactor evidence="1">
        <name>Mg(2+)</name>
        <dbReference type="ChEBI" id="CHEBI:18420"/>
    </cofactor>
</comment>